<dbReference type="AlphaFoldDB" id="A0A1C7PCS3"/>
<keyword evidence="4" id="KW-1185">Reference proteome</keyword>
<evidence type="ECO:0000313" key="4">
    <source>
        <dbReference type="Proteomes" id="UP000176204"/>
    </source>
</evidence>
<evidence type="ECO:0008006" key="5">
    <source>
        <dbReference type="Google" id="ProtNLM"/>
    </source>
</evidence>
<evidence type="ECO:0000313" key="3">
    <source>
        <dbReference type="EMBL" id="SEH80136.1"/>
    </source>
</evidence>
<feature type="region of interest" description="Disordered" evidence="1">
    <location>
        <begin position="23"/>
        <end position="43"/>
    </location>
</feature>
<proteinExistence type="predicted"/>
<evidence type="ECO:0000256" key="2">
    <source>
        <dbReference type="SAM" id="SignalP"/>
    </source>
</evidence>
<organism evidence="3 4">
    <name type="scientific">Akkermansia glycaniphila</name>
    <dbReference type="NCBI Taxonomy" id="1679444"/>
    <lineage>
        <taxon>Bacteria</taxon>
        <taxon>Pseudomonadati</taxon>
        <taxon>Verrucomicrobiota</taxon>
        <taxon>Verrucomicrobiia</taxon>
        <taxon>Verrucomicrobiales</taxon>
        <taxon>Akkermansiaceae</taxon>
        <taxon>Akkermansia</taxon>
    </lineage>
</organism>
<sequence length="243" mass="26609">MKTTMKTILIPLITAAACMADQPATPATPAPPPSPAAPPATGDLLKKTGDIMMHYFQHPDPGIIGELIIDVSKAFPDTRQCNAIPSMIVFFGEIFQSNPGRVDEWMKTASSLPEDWQQIFRTALQYAQGKIPDVSTAQTAGPSTLDACWGGYLASGDKKYPEAVLRIACSDEPENSLDVTIRAAAWSASSFIMQYDEMKKIAREFFADATERQKLNFAGRTNEEVQKTVFGTVLKPEKETDDE</sequence>
<feature type="signal peptide" evidence="2">
    <location>
        <begin position="1"/>
        <end position="26"/>
    </location>
</feature>
<gene>
    <name evidence="3" type="ORF">PYTT_0853</name>
</gene>
<feature type="compositionally biased region" description="Pro residues" evidence="1">
    <location>
        <begin position="26"/>
        <end position="38"/>
    </location>
</feature>
<dbReference type="Proteomes" id="UP000176204">
    <property type="component" value="Chromosome I"/>
</dbReference>
<name>A0A1C7PCS3_9BACT</name>
<reference evidence="4" key="1">
    <citation type="submission" date="2016-09" db="EMBL/GenBank/DDBJ databases">
        <authorList>
            <person name="Koehorst J."/>
        </authorList>
    </citation>
    <scope>NUCLEOTIDE SEQUENCE [LARGE SCALE GENOMIC DNA]</scope>
</reference>
<dbReference type="PROSITE" id="PS51257">
    <property type="entry name" value="PROKAR_LIPOPROTEIN"/>
    <property type="match status" value="1"/>
</dbReference>
<evidence type="ECO:0000256" key="1">
    <source>
        <dbReference type="SAM" id="MobiDB-lite"/>
    </source>
</evidence>
<dbReference type="EMBL" id="LT629973">
    <property type="protein sequence ID" value="SEH80136.1"/>
    <property type="molecule type" value="Genomic_DNA"/>
</dbReference>
<accession>A0A1C7PCS3</accession>
<keyword evidence="2" id="KW-0732">Signal</keyword>
<protein>
    <recommendedName>
        <fullName evidence="5">Armadillo-type fold</fullName>
    </recommendedName>
</protein>
<feature type="chain" id="PRO_5014266505" description="Armadillo-type fold" evidence="2">
    <location>
        <begin position="27"/>
        <end position="243"/>
    </location>
</feature>
<dbReference type="STRING" id="1679444.PYTT_0853"/>
<dbReference type="KEGG" id="agl:PYTT_0853"/>